<evidence type="ECO:0000313" key="2">
    <source>
        <dbReference type="EMBL" id="PRQ52708.1"/>
    </source>
</evidence>
<dbReference type="AlphaFoldDB" id="A0A2P6S1Y9"/>
<feature type="domain" description="ELMO" evidence="1">
    <location>
        <begin position="4"/>
        <end position="78"/>
    </location>
</feature>
<dbReference type="PANTHER" id="PTHR12771">
    <property type="entry name" value="ENGULFMENT AND CELL MOTILITY"/>
    <property type="match status" value="1"/>
</dbReference>
<name>A0A2P6S1Y9_ROSCH</name>
<accession>A0A2P6S1Y9</accession>
<sequence length="104" mass="11969">MKRVKASFRRLLFKQGGSRATSEYPFAVAGINISFLLIQLLDLWSEDEAASDVLFGIAFEMVDAQWNAMNASYMQFNDFGILRDHLQAMRTQLEREPSLEDIFQ</sequence>
<dbReference type="Gramene" id="PRQ52708">
    <property type="protein sequence ID" value="PRQ52708"/>
    <property type="gene ID" value="RchiOBHm_Chr2g0158401"/>
</dbReference>
<dbReference type="PANTHER" id="PTHR12771:SF3">
    <property type="entry name" value="ELMO_CED-12 FAMILY PROTEIN"/>
    <property type="match status" value="1"/>
</dbReference>
<dbReference type="Proteomes" id="UP000238479">
    <property type="component" value="Chromosome 2"/>
</dbReference>
<dbReference type="STRING" id="74649.A0A2P6S1Y9"/>
<organism evidence="2 3">
    <name type="scientific">Rosa chinensis</name>
    <name type="common">China rose</name>
    <dbReference type="NCBI Taxonomy" id="74649"/>
    <lineage>
        <taxon>Eukaryota</taxon>
        <taxon>Viridiplantae</taxon>
        <taxon>Streptophyta</taxon>
        <taxon>Embryophyta</taxon>
        <taxon>Tracheophyta</taxon>
        <taxon>Spermatophyta</taxon>
        <taxon>Magnoliopsida</taxon>
        <taxon>eudicotyledons</taxon>
        <taxon>Gunneridae</taxon>
        <taxon>Pentapetalae</taxon>
        <taxon>rosids</taxon>
        <taxon>fabids</taxon>
        <taxon>Rosales</taxon>
        <taxon>Rosaceae</taxon>
        <taxon>Rosoideae</taxon>
        <taxon>Rosoideae incertae sedis</taxon>
        <taxon>Rosa</taxon>
    </lineage>
</organism>
<keyword evidence="3" id="KW-1185">Reference proteome</keyword>
<protein>
    <submittedName>
        <fullName evidence="2">Putative ELMO domain-containing protein</fullName>
    </submittedName>
</protein>
<evidence type="ECO:0000259" key="1">
    <source>
        <dbReference type="Pfam" id="PF04727"/>
    </source>
</evidence>
<proteinExistence type="predicted"/>
<dbReference type="EMBL" id="PDCK01000040">
    <property type="protein sequence ID" value="PRQ52708.1"/>
    <property type="molecule type" value="Genomic_DNA"/>
</dbReference>
<reference evidence="2 3" key="1">
    <citation type="journal article" date="2018" name="Nat. Genet.">
        <title>The Rosa genome provides new insights in the design of modern roses.</title>
        <authorList>
            <person name="Bendahmane M."/>
        </authorList>
    </citation>
    <scope>NUCLEOTIDE SEQUENCE [LARGE SCALE GENOMIC DNA]</scope>
    <source>
        <strain evidence="3">cv. Old Blush</strain>
    </source>
</reference>
<dbReference type="Pfam" id="PF04727">
    <property type="entry name" value="ELMO_CED12"/>
    <property type="match status" value="1"/>
</dbReference>
<comment type="caution">
    <text evidence="2">The sequence shown here is derived from an EMBL/GenBank/DDBJ whole genome shotgun (WGS) entry which is preliminary data.</text>
</comment>
<evidence type="ECO:0000313" key="3">
    <source>
        <dbReference type="Proteomes" id="UP000238479"/>
    </source>
</evidence>
<dbReference type="InterPro" id="IPR050868">
    <property type="entry name" value="ELMO_domain-containing"/>
</dbReference>
<dbReference type="InterPro" id="IPR006816">
    <property type="entry name" value="ELMO_dom"/>
</dbReference>
<gene>
    <name evidence="2" type="ORF">RchiOBHm_Chr2g0158401</name>
</gene>